<keyword evidence="1" id="KW-1133">Transmembrane helix</keyword>
<feature type="transmembrane region" description="Helical" evidence="1">
    <location>
        <begin position="60"/>
        <end position="81"/>
    </location>
</feature>
<keyword evidence="1" id="KW-0472">Membrane</keyword>
<evidence type="ECO:0000313" key="3">
    <source>
        <dbReference type="Proteomes" id="UP000607653"/>
    </source>
</evidence>
<sequence length="139" mass="16248">MSWFVTKRRGPEWKQGWTGQTLSSISAPPPPLLTIFAIVFLFLLLSRYTEYKAQMEQTMISFRFLLFLLPVLLIFIVRSMAFKHGMRFAFRQPRPEHDSIHRAGGSPWGVAALVIVLLLMISYQSSFHSNWFRPLWRSD</sequence>
<dbReference type="EMBL" id="DUZY01000001">
    <property type="protein sequence ID" value="DAD22385.1"/>
    <property type="molecule type" value="Genomic_DNA"/>
</dbReference>
<organism evidence="2 3">
    <name type="scientific">Nelumbo nucifera</name>
    <name type="common">Sacred lotus</name>
    <dbReference type="NCBI Taxonomy" id="4432"/>
    <lineage>
        <taxon>Eukaryota</taxon>
        <taxon>Viridiplantae</taxon>
        <taxon>Streptophyta</taxon>
        <taxon>Embryophyta</taxon>
        <taxon>Tracheophyta</taxon>
        <taxon>Spermatophyta</taxon>
        <taxon>Magnoliopsida</taxon>
        <taxon>Proteales</taxon>
        <taxon>Nelumbonaceae</taxon>
        <taxon>Nelumbo</taxon>
    </lineage>
</organism>
<gene>
    <name evidence="2" type="ORF">HUJ06_023848</name>
</gene>
<feature type="transmembrane region" description="Helical" evidence="1">
    <location>
        <begin position="31"/>
        <end position="48"/>
    </location>
</feature>
<proteinExistence type="predicted"/>
<dbReference type="AlphaFoldDB" id="A0A822XU93"/>
<keyword evidence="3" id="KW-1185">Reference proteome</keyword>
<dbReference type="Proteomes" id="UP000607653">
    <property type="component" value="Unassembled WGS sequence"/>
</dbReference>
<feature type="transmembrane region" description="Helical" evidence="1">
    <location>
        <begin position="105"/>
        <end position="123"/>
    </location>
</feature>
<reference evidence="2 3" key="1">
    <citation type="journal article" date="2020" name="Mol. Biol. Evol.">
        <title>Distinct Expression and Methylation Patterns for Genes with Different Fates following a Single Whole-Genome Duplication in Flowering Plants.</title>
        <authorList>
            <person name="Shi T."/>
            <person name="Rahmani R.S."/>
            <person name="Gugger P.F."/>
            <person name="Wang M."/>
            <person name="Li H."/>
            <person name="Zhang Y."/>
            <person name="Li Z."/>
            <person name="Wang Q."/>
            <person name="Van de Peer Y."/>
            <person name="Marchal K."/>
            <person name="Chen J."/>
        </authorList>
    </citation>
    <scope>NUCLEOTIDE SEQUENCE [LARGE SCALE GENOMIC DNA]</scope>
    <source>
        <tissue evidence="2">Leaf</tissue>
    </source>
</reference>
<protein>
    <submittedName>
        <fullName evidence="2">Uncharacterized protein</fullName>
    </submittedName>
</protein>
<dbReference type="PANTHER" id="PTHR33306:SF40">
    <property type="entry name" value="EXPRESSED PROTEIN"/>
    <property type="match status" value="1"/>
</dbReference>
<evidence type="ECO:0000313" key="2">
    <source>
        <dbReference type="EMBL" id="DAD22385.1"/>
    </source>
</evidence>
<keyword evidence="1" id="KW-0812">Transmembrane</keyword>
<accession>A0A822XU93</accession>
<name>A0A822XU93_NELNU</name>
<comment type="caution">
    <text evidence="2">The sequence shown here is derived from an EMBL/GenBank/DDBJ whole genome shotgun (WGS) entry which is preliminary data.</text>
</comment>
<dbReference type="PANTHER" id="PTHR33306">
    <property type="entry name" value="EXPRESSED PROTEIN-RELATED-RELATED"/>
    <property type="match status" value="1"/>
</dbReference>
<evidence type="ECO:0000256" key="1">
    <source>
        <dbReference type="SAM" id="Phobius"/>
    </source>
</evidence>